<dbReference type="GO" id="GO:0008255">
    <property type="term" value="F:ecdysis-triggering hormone activity"/>
    <property type="evidence" value="ECO:0007669"/>
    <property type="project" value="InterPro"/>
</dbReference>
<comment type="caution">
    <text evidence="2">The sequence shown here is derived from an EMBL/GenBank/DDBJ whole genome shotgun (WGS) entry which is preliminary data.</text>
</comment>
<dbReference type="GO" id="GO:0018990">
    <property type="term" value="P:ecdysis, chitin-based cuticle"/>
    <property type="evidence" value="ECO:0007669"/>
    <property type="project" value="InterPro"/>
</dbReference>
<evidence type="ECO:0008006" key="4">
    <source>
        <dbReference type="Google" id="ProtNLM"/>
    </source>
</evidence>
<sequence length="85" mass="9346">MRISTRFVLLMIAAFVIVILSTTTSASVPTVGICIRNCAQCKKMYGDYFSGPRCADDCVKFKGKTIPDCEDTDSIASYIHALEEN</sequence>
<name>A0A834XV47_APHGI</name>
<dbReference type="InterPro" id="IPR006825">
    <property type="entry name" value="Eclosion"/>
</dbReference>
<dbReference type="Pfam" id="PF04736">
    <property type="entry name" value="Eclosion"/>
    <property type="match status" value="1"/>
</dbReference>
<dbReference type="GO" id="GO:0007218">
    <property type="term" value="P:neuropeptide signaling pathway"/>
    <property type="evidence" value="ECO:0007669"/>
    <property type="project" value="InterPro"/>
</dbReference>
<dbReference type="AlphaFoldDB" id="A0A834XV47"/>
<gene>
    <name evidence="2" type="ORF">HCN44_005065</name>
</gene>
<organism evidence="2 3">
    <name type="scientific">Aphidius gifuensis</name>
    <name type="common">Parasitoid wasp</name>
    <dbReference type="NCBI Taxonomy" id="684658"/>
    <lineage>
        <taxon>Eukaryota</taxon>
        <taxon>Metazoa</taxon>
        <taxon>Ecdysozoa</taxon>
        <taxon>Arthropoda</taxon>
        <taxon>Hexapoda</taxon>
        <taxon>Insecta</taxon>
        <taxon>Pterygota</taxon>
        <taxon>Neoptera</taxon>
        <taxon>Endopterygota</taxon>
        <taxon>Hymenoptera</taxon>
        <taxon>Apocrita</taxon>
        <taxon>Ichneumonoidea</taxon>
        <taxon>Braconidae</taxon>
        <taxon>Aphidiinae</taxon>
        <taxon>Aphidius</taxon>
    </lineage>
</organism>
<proteinExistence type="predicted"/>
<feature type="chain" id="PRO_5032572436" description="Eclosion hormone" evidence="1">
    <location>
        <begin position="27"/>
        <end position="85"/>
    </location>
</feature>
<dbReference type="EMBL" id="JACMRX010000003">
    <property type="protein sequence ID" value="KAF7992721.1"/>
    <property type="molecule type" value="Genomic_DNA"/>
</dbReference>
<evidence type="ECO:0000313" key="2">
    <source>
        <dbReference type="EMBL" id="KAF7992721.1"/>
    </source>
</evidence>
<keyword evidence="1" id="KW-0732">Signal</keyword>
<accession>A0A834XV47</accession>
<evidence type="ECO:0000313" key="3">
    <source>
        <dbReference type="Proteomes" id="UP000639338"/>
    </source>
</evidence>
<evidence type="ECO:0000256" key="1">
    <source>
        <dbReference type="SAM" id="SignalP"/>
    </source>
</evidence>
<dbReference type="OrthoDB" id="6432957at2759"/>
<reference evidence="2 3" key="1">
    <citation type="submission" date="2020-08" db="EMBL/GenBank/DDBJ databases">
        <title>Aphidius gifuensis genome sequencing and assembly.</title>
        <authorList>
            <person name="Du Z."/>
        </authorList>
    </citation>
    <scope>NUCLEOTIDE SEQUENCE [LARGE SCALE GENOMIC DNA]</scope>
    <source>
        <strain evidence="2">YNYX2018</strain>
        <tissue evidence="2">Adults</tissue>
    </source>
</reference>
<protein>
    <recommendedName>
        <fullName evidence="4">Eclosion hormone</fullName>
    </recommendedName>
</protein>
<keyword evidence="3" id="KW-1185">Reference proteome</keyword>
<feature type="signal peptide" evidence="1">
    <location>
        <begin position="1"/>
        <end position="26"/>
    </location>
</feature>
<dbReference type="Proteomes" id="UP000639338">
    <property type="component" value="Unassembled WGS sequence"/>
</dbReference>